<comment type="subcellular location">
    <subcellularLocation>
        <location evidence="11">Cytoplasm</location>
        <location evidence="11">Cytoskeleton</location>
        <location evidence="11">Microtubule organizing center</location>
        <location evidence="11">Spindle pole body</location>
    </subcellularLocation>
    <subcellularLocation>
        <location evidence="11">Nucleus membrane</location>
        <topology evidence="11">Single-pass membrane protein</topology>
    </subcellularLocation>
</comment>
<dbReference type="RefSeq" id="XP_003644775.1">
    <property type="nucleotide sequence ID" value="XM_003644727.1"/>
</dbReference>
<dbReference type="FunCoup" id="G8JP53">
    <property type="interactions" value="148"/>
</dbReference>
<evidence type="ECO:0000313" key="13">
    <source>
        <dbReference type="Proteomes" id="UP000006790"/>
    </source>
</evidence>
<dbReference type="KEGG" id="erc:Ecym_2209"/>
<evidence type="ECO:0000256" key="7">
    <source>
        <dbReference type="ARBA" id="ARBA00023054"/>
    </source>
</evidence>
<evidence type="ECO:0000256" key="8">
    <source>
        <dbReference type="ARBA" id="ARBA00023136"/>
    </source>
</evidence>
<proteinExistence type="inferred from homology"/>
<dbReference type="InParanoid" id="G8JP53"/>
<organism evidence="12 13">
    <name type="scientific">Eremothecium cymbalariae (strain CBS 270.75 / DBVPG 7215 / KCTC 17166 / NRRL Y-17582)</name>
    <name type="common">Yeast</name>
    <dbReference type="NCBI Taxonomy" id="931890"/>
    <lineage>
        <taxon>Eukaryota</taxon>
        <taxon>Fungi</taxon>
        <taxon>Dikarya</taxon>
        <taxon>Ascomycota</taxon>
        <taxon>Saccharomycotina</taxon>
        <taxon>Saccharomycetes</taxon>
        <taxon>Saccharomycetales</taxon>
        <taxon>Saccharomycetaceae</taxon>
        <taxon>Eremothecium</taxon>
    </lineage>
</organism>
<evidence type="ECO:0000256" key="6">
    <source>
        <dbReference type="ARBA" id="ARBA00022989"/>
    </source>
</evidence>
<sequence>MINECESILNAAWDIIDSKHQGFIYAKDIPELIRRLNTFVTHNLTTKANDEVISSFAKEQPFLKLSKDEFKAKFQSLVGTGIQTAVEMANMSDTKPRLFGSIRRSSIKGEETSKEEHMRKNLELEKLRGEIEDWKSKYQFLEREFLFYQTHHENLVDSTQHEFIISEMKRTIEEQTRVIDTLKCQMQGKDIVMVSKGNHRYREAFILHQTDLDISNQVA</sequence>
<evidence type="ECO:0000256" key="2">
    <source>
        <dbReference type="ARBA" id="ARBA00008916"/>
    </source>
</evidence>
<evidence type="ECO:0000256" key="9">
    <source>
        <dbReference type="ARBA" id="ARBA00023212"/>
    </source>
</evidence>
<keyword evidence="10 11" id="KW-0539">Nucleus</keyword>
<dbReference type="GO" id="GO:0005737">
    <property type="term" value="C:cytoplasm"/>
    <property type="evidence" value="ECO:0007669"/>
    <property type="project" value="UniProtKB-UniRule"/>
</dbReference>
<dbReference type="eggNOG" id="ENOG502RYE7">
    <property type="taxonomic scope" value="Eukaryota"/>
</dbReference>
<protein>
    <recommendedName>
        <fullName evidence="3 11">Monopolar spindle protein 2</fullName>
    </recommendedName>
</protein>
<dbReference type="AlphaFoldDB" id="G8JP53"/>
<dbReference type="HOGENOM" id="CLU_069890_0_0_1"/>
<keyword evidence="4 11" id="KW-0963">Cytoplasm</keyword>
<dbReference type="GeneID" id="11473032"/>
<dbReference type="Proteomes" id="UP000006790">
    <property type="component" value="Chromosome 2"/>
</dbReference>
<dbReference type="Pfam" id="PF17060">
    <property type="entry name" value="MPS2"/>
    <property type="match status" value="2"/>
</dbReference>
<evidence type="ECO:0000256" key="11">
    <source>
        <dbReference type="RuleBase" id="RU362141"/>
    </source>
</evidence>
<dbReference type="InterPro" id="IPR031433">
    <property type="entry name" value="Mps2"/>
</dbReference>
<keyword evidence="6" id="KW-1133">Transmembrane helix</keyword>
<keyword evidence="13" id="KW-1185">Reference proteome</keyword>
<comment type="similarity">
    <text evidence="2 11">Belongs to the MPS2 family.</text>
</comment>
<name>G8JP53_ERECY</name>
<feature type="coiled-coil region" evidence="11">
    <location>
        <begin position="117"/>
        <end position="185"/>
    </location>
</feature>
<keyword evidence="8" id="KW-0472">Membrane</keyword>
<gene>
    <name evidence="11" type="primary">MPS2</name>
    <name evidence="12" type="ordered locus">Ecym_2209</name>
</gene>
<evidence type="ECO:0000256" key="3">
    <source>
        <dbReference type="ARBA" id="ARBA00015584"/>
    </source>
</evidence>
<dbReference type="GO" id="GO:0071988">
    <property type="term" value="P:protein localization to spindle pole body"/>
    <property type="evidence" value="ECO:0007669"/>
    <property type="project" value="InterPro"/>
</dbReference>
<evidence type="ECO:0000256" key="5">
    <source>
        <dbReference type="ARBA" id="ARBA00022692"/>
    </source>
</evidence>
<evidence type="ECO:0000256" key="4">
    <source>
        <dbReference type="ARBA" id="ARBA00022490"/>
    </source>
</evidence>
<reference evidence="13" key="1">
    <citation type="journal article" date="2012" name="G3 (Bethesda)">
        <title>Pichia sorbitophila, an interspecies yeast hybrid reveals early steps of genome resolution following polyploidization.</title>
        <authorList>
            <person name="Leh Louis V."/>
            <person name="Despons L."/>
            <person name="Friedrich A."/>
            <person name="Martin T."/>
            <person name="Durrens P."/>
            <person name="Casaregola S."/>
            <person name="Neuveglise C."/>
            <person name="Fairhead C."/>
            <person name="Marck C."/>
            <person name="Cruz J.A."/>
            <person name="Straub M.L."/>
            <person name="Kugler V."/>
            <person name="Sacerdot C."/>
            <person name="Uzunov Z."/>
            <person name="Thierry A."/>
            <person name="Weiss S."/>
            <person name="Bleykasten C."/>
            <person name="De Montigny J."/>
            <person name="Jacques N."/>
            <person name="Jung P."/>
            <person name="Lemaire M."/>
            <person name="Mallet S."/>
            <person name="Morel G."/>
            <person name="Richard G.F."/>
            <person name="Sarkar A."/>
            <person name="Savel G."/>
            <person name="Schacherer J."/>
            <person name="Seret M.L."/>
            <person name="Talla E."/>
            <person name="Samson G."/>
            <person name="Jubin C."/>
            <person name="Poulain J."/>
            <person name="Vacherie B."/>
            <person name="Barbe V."/>
            <person name="Pelletier E."/>
            <person name="Sherman D.J."/>
            <person name="Westhof E."/>
            <person name="Weissenbach J."/>
            <person name="Baret P.V."/>
            <person name="Wincker P."/>
            <person name="Gaillardin C."/>
            <person name="Dujon B."/>
            <person name="Souciet J.L."/>
        </authorList>
    </citation>
    <scope>NUCLEOTIDE SEQUENCE [LARGE SCALE GENOMIC DNA]</scope>
    <source>
        <strain evidence="13">CBS 270.75 / DBVPG 7215 / KCTC 17166 / NRRL Y-17582</strain>
    </source>
</reference>
<evidence type="ECO:0000256" key="10">
    <source>
        <dbReference type="ARBA" id="ARBA00023242"/>
    </source>
</evidence>
<keyword evidence="5" id="KW-0812">Transmembrane</keyword>
<keyword evidence="9 11" id="KW-0206">Cytoskeleton</keyword>
<evidence type="ECO:0000313" key="12">
    <source>
        <dbReference type="EMBL" id="AET37958.1"/>
    </source>
</evidence>
<evidence type="ECO:0000256" key="1">
    <source>
        <dbReference type="ARBA" id="ARBA00003044"/>
    </source>
</evidence>
<dbReference type="STRING" id="931890.G8JP53"/>
<keyword evidence="7 11" id="KW-0175">Coiled coil</keyword>
<dbReference type="GO" id="GO:0031965">
    <property type="term" value="C:nuclear membrane"/>
    <property type="evidence" value="ECO:0007669"/>
    <property type="project" value="UniProtKB-SubCell"/>
</dbReference>
<dbReference type="EMBL" id="CP002498">
    <property type="protein sequence ID" value="AET37958.1"/>
    <property type="molecule type" value="Genomic_DNA"/>
</dbReference>
<accession>G8JP53</accession>
<dbReference type="GO" id="GO:0030474">
    <property type="term" value="P:spindle pole body duplication"/>
    <property type="evidence" value="ECO:0007669"/>
    <property type="project" value="InterPro"/>
</dbReference>
<dbReference type="OrthoDB" id="4035046at2759"/>
<dbReference type="GO" id="GO:0005816">
    <property type="term" value="C:spindle pole body"/>
    <property type="evidence" value="ECO:0007669"/>
    <property type="project" value="UniProtKB-SubCell"/>
</dbReference>
<comment type="function">
    <text evidence="1 11">Component of the spindle pole body (SPB) required for insertion of the nascent SPB into the nuclear envelope and for the proper execution of spindle pole body (SPB) duplication.</text>
</comment>